<gene>
    <name evidence="3" type="ORF">COU90_03220</name>
</gene>
<name>A0A2M8KX18_9BACT</name>
<evidence type="ECO:0000256" key="1">
    <source>
        <dbReference type="SAM" id="Phobius"/>
    </source>
</evidence>
<feature type="transmembrane region" description="Helical" evidence="1">
    <location>
        <begin position="311"/>
        <end position="340"/>
    </location>
</feature>
<keyword evidence="1" id="KW-0812">Transmembrane</keyword>
<keyword evidence="1" id="KW-1133">Transmembrane helix</keyword>
<accession>A0A2M8KX18</accession>
<organism evidence="3 4">
    <name type="scientific">Candidatus Ryanbacteria bacterium CG10_big_fil_rev_8_21_14_0_10_43_42</name>
    <dbReference type="NCBI Taxonomy" id="1974864"/>
    <lineage>
        <taxon>Bacteria</taxon>
        <taxon>Candidatus Ryaniibacteriota</taxon>
    </lineage>
</organism>
<feature type="domain" description="DUF11" evidence="2">
    <location>
        <begin position="175"/>
        <end position="255"/>
    </location>
</feature>
<sequence length="349" mass="38492">MKYLTVICSVGILFFIFSFVFTAYAESASLSHRGEPVVFSDVGTRNEQNVTMRGMVRPEGKSTIAWFEWGLSPDSLPNATPGISLDAASSWQGYSYNITSIIIPVYYRSVAYNENGISRGGIVTTDYGYVLSEEKDEVFIQPDNNPCVCDFSGSDMPLEKVSEWDIEKDIRLSGNSIITYAIHVTNKGPKELHDIVITDTLAFSVPPPILSISDKGVYSKKDKTVLWTINRMESHETRILMYVVAVDEHEPYAILAGGQTTLKQNDTSFKVSTSTISTSSGTYEYIYEEQSTDSGIAGKHILSPPSRKASFFSGFIGMAIGGLGILLIFLLISLGGIIAYEKRLNRLRA</sequence>
<protein>
    <recommendedName>
        <fullName evidence="2">DUF11 domain-containing protein</fullName>
    </recommendedName>
</protein>
<evidence type="ECO:0000313" key="3">
    <source>
        <dbReference type="EMBL" id="PJE64432.1"/>
    </source>
</evidence>
<proteinExistence type="predicted"/>
<evidence type="ECO:0000313" key="4">
    <source>
        <dbReference type="Proteomes" id="UP000229098"/>
    </source>
</evidence>
<dbReference type="Pfam" id="PF01345">
    <property type="entry name" value="DUF11"/>
    <property type="match status" value="1"/>
</dbReference>
<dbReference type="InterPro" id="IPR001434">
    <property type="entry name" value="OmcB-like_DUF11"/>
</dbReference>
<comment type="caution">
    <text evidence="3">The sequence shown here is derived from an EMBL/GenBank/DDBJ whole genome shotgun (WGS) entry which is preliminary data.</text>
</comment>
<reference evidence="4" key="1">
    <citation type="submission" date="2017-09" db="EMBL/GenBank/DDBJ databases">
        <title>Depth-based differentiation of microbial function through sediment-hosted aquifers and enrichment of novel symbionts in the deep terrestrial subsurface.</title>
        <authorList>
            <person name="Probst A.J."/>
            <person name="Ladd B."/>
            <person name="Jarett J.K."/>
            <person name="Geller-Mcgrath D.E."/>
            <person name="Sieber C.M.K."/>
            <person name="Emerson J.B."/>
            <person name="Anantharaman K."/>
            <person name="Thomas B.C."/>
            <person name="Malmstrom R."/>
            <person name="Stieglmeier M."/>
            <person name="Klingl A."/>
            <person name="Woyke T."/>
            <person name="Ryan C.M."/>
            <person name="Banfield J.F."/>
        </authorList>
    </citation>
    <scope>NUCLEOTIDE SEQUENCE [LARGE SCALE GENOMIC DNA]</scope>
</reference>
<dbReference type="Proteomes" id="UP000229098">
    <property type="component" value="Unassembled WGS sequence"/>
</dbReference>
<dbReference type="InterPro" id="IPR047589">
    <property type="entry name" value="DUF11_rpt"/>
</dbReference>
<evidence type="ECO:0000259" key="2">
    <source>
        <dbReference type="Pfam" id="PF01345"/>
    </source>
</evidence>
<dbReference type="AlphaFoldDB" id="A0A2M8KX18"/>
<dbReference type="NCBIfam" id="TIGR01451">
    <property type="entry name" value="B_ant_repeat"/>
    <property type="match status" value="1"/>
</dbReference>
<keyword evidence="1" id="KW-0472">Membrane</keyword>
<dbReference type="EMBL" id="PFEF01000006">
    <property type="protein sequence ID" value="PJE64432.1"/>
    <property type="molecule type" value="Genomic_DNA"/>
</dbReference>